<dbReference type="InterPro" id="IPR012677">
    <property type="entry name" value="Nucleotide-bd_a/b_plait_sf"/>
</dbReference>
<dbReference type="Proteomes" id="UP001153555">
    <property type="component" value="Unassembled WGS sequence"/>
</dbReference>
<dbReference type="AlphaFoldDB" id="A0A9N7N2K8"/>
<dbReference type="InterPro" id="IPR035979">
    <property type="entry name" value="RBD_domain_sf"/>
</dbReference>
<gene>
    <name evidence="5" type="ORF">SHERM_18877</name>
</gene>
<dbReference type="InterPro" id="IPR000504">
    <property type="entry name" value="RRM_dom"/>
</dbReference>
<dbReference type="EMBL" id="CACSLK010020742">
    <property type="protein sequence ID" value="CAA0820875.1"/>
    <property type="molecule type" value="Genomic_DNA"/>
</dbReference>
<keyword evidence="1 2" id="KW-0694">RNA-binding</keyword>
<dbReference type="PANTHER" id="PTHR48027">
    <property type="entry name" value="HETEROGENEOUS NUCLEAR RIBONUCLEOPROTEIN 87F-RELATED"/>
    <property type="match status" value="1"/>
</dbReference>
<evidence type="ECO:0000313" key="6">
    <source>
        <dbReference type="Proteomes" id="UP001153555"/>
    </source>
</evidence>
<comment type="caution">
    <text evidence="5">The sequence shown here is derived from an EMBL/GenBank/DDBJ whole genome shotgun (WGS) entry which is preliminary data.</text>
</comment>
<dbReference type="GO" id="GO:0003723">
    <property type="term" value="F:RNA binding"/>
    <property type="evidence" value="ECO:0007669"/>
    <property type="project" value="UniProtKB-UniRule"/>
</dbReference>
<protein>
    <submittedName>
        <fullName evidence="5">Glycine-rich RNA-binding protein 3-mitochondrial</fullName>
    </submittedName>
</protein>
<feature type="region of interest" description="Disordered" evidence="3">
    <location>
        <begin position="180"/>
        <end position="221"/>
    </location>
</feature>
<dbReference type="InterPro" id="IPR048289">
    <property type="entry name" value="RRM2_NsCP33-like"/>
</dbReference>
<dbReference type="Pfam" id="PF00076">
    <property type="entry name" value="RRM_1"/>
    <property type="match status" value="1"/>
</dbReference>
<keyword evidence="6" id="KW-1185">Reference proteome</keyword>
<feature type="compositionally biased region" description="Low complexity" evidence="3">
    <location>
        <begin position="180"/>
        <end position="193"/>
    </location>
</feature>
<proteinExistence type="predicted"/>
<dbReference type="Gene3D" id="3.30.70.330">
    <property type="match status" value="1"/>
</dbReference>
<dbReference type="SUPFAM" id="SSF54928">
    <property type="entry name" value="RNA-binding domain, RBD"/>
    <property type="match status" value="1"/>
</dbReference>
<dbReference type="PRINTS" id="PR01228">
    <property type="entry name" value="EGGSHELL"/>
</dbReference>
<dbReference type="OrthoDB" id="439808at2759"/>
<feature type="compositionally biased region" description="Gly residues" evidence="3">
    <location>
        <begin position="194"/>
        <end position="211"/>
    </location>
</feature>
<evidence type="ECO:0000256" key="3">
    <source>
        <dbReference type="SAM" id="MobiDB-lite"/>
    </source>
</evidence>
<organism evidence="5 6">
    <name type="scientific">Striga hermonthica</name>
    <name type="common">Purple witchweed</name>
    <name type="synonym">Buchnera hermonthica</name>
    <dbReference type="NCBI Taxonomy" id="68872"/>
    <lineage>
        <taxon>Eukaryota</taxon>
        <taxon>Viridiplantae</taxon>
        <taxon>Streptophyta</taxon>
        <taxon>Embryophyta</taxon>
        <taxon>Tracheophyta</taxon>
        <taxon>Spermatophyta</taxon>
        <taxon>Magnoliopsida</taxon>
        <taxon>eudicotyledons</taxon>
        <taxon>Gunneridae</taxon>
        <taxon>Pentapetalae</taxon>
        <taxon>asterids</taxon>
        <taxon>lamiids</taxon>
        <taxon>Lamiales</taxon>
        <taxon>Orobanchaceae</taxon>
        <taxon>Buchnereae</taxon>
        <taxon>Striga</taxon>
    </lineage>
</organism>
<feature type="domain" description="RRM" evidence="4">
    <location>
        <begin position="38"/>
        <end position="116"/>
    </location>
</feature>
<dbReference type="InterPro" id="IPR052462">
    <property type="entry name" value="SLIRP/GR-RBP-like"/>
</dbReference>
<dbReference type="PROSITE" id="PS50102">
    <property type="entry name" value="RRM"/>
    <property type="match status" value="1"/>
</dbReference>
<reference evidence="5" key="1">
    <citation type="submission" date="2019-12" db="EMBL/GenBank/DDBJ databases">
        <authorList>
            <person name="Scholes J."/>
        </authorList>
    </citation>
    <scope>NUCLEOTIDE SEQUENCE</scope>
</reference>
<evidence type="ECO:0000313" key="5">
    <source>
        <dbReference type="EMBL" id="CAA0820875.1"/>
    </source>
</evidence>
<evidence type="ECO:0000256" key="2">
    <source>
        <dbReference type="PROSITE-ProRule" id="PRU00176"/>
    </source>
</evidence>
<name>A0A9N7N2K8_STRHE</name>
<sequence>MAFLRKAGSIFGRCHVSTRDSTLSNPSIFQAVRWMSSCKVFVGGISYSTDDSSLREAFSKHGTVAEARVIVDRETGRSRGYAFVTFSESNEASAAIQAMDQQELHGRQIRVAFATERSRGGGYGGGGYGGGGGGYGGGGGGYGGNYGGGGGGYGRNYNSGGGGYNDGGYGGRSNYNSGVDSYGSGSGDQNFGSFGDGGGGGGGSSAGGGSESFGQDERNSF</sequence>
<dbReference type="CDD" id="cd21608">
    <property type="entry name" value="RRM2_NsCP33_like"/>
    <property type="match status" value="1"/>
</dbReference>
<evidence type="ECO:0000259" key="4">
    <source>
        <dbReference type="PROSITE" id="PS50102"/>
    </source>
</evidence>
<dbReference type="SMART" id="SM00360">
    <property type="entry name" value="RRM"/>
    <property type="match status" value="1"/>
</dbReference>
<accession>A0A9N7N2K8</accession>
<evidence type="ECO:0000256" key="1">
    <source>
        <dbReference type="ARBA" id="ARBA00022884"/>
    </source>
</evidence>